<reference evidence="1 2" key="1">
    <citation type="submission" date="2012-05" db="EMBL/GenBank/DDBJ databases">
        <title>Recombination and specialization in a pathogen metapopulation.</title>
        <authorList>
            <person name="Gardiner A."/>
            <person name="Kemen E."/>
            <person name="Schultz-Larsen T."/>
            <person name="MacLean D."/>
            <person name="Van Oosterhout C."/>
            <person name="Jones J.D.G."/>
        </authorList>
    </citation>
    <scope>NUCLEOTIDE SEQUENCE [LARGE SCALE GENOMIC DNA]</scope>
    <source>
        <strain evidence="1 2">Ac Nc2</strain>
    </source>
</reference>
<comment type="caution">
    <text evidence="1">The sequence shown here is derived from an EMBL/GenBank/DDBJ whole genome shotgun (WGS) entry which is preliminary data.</text>
</comment>
<dbReference type="InterPro" id="IPR027417">
    <property type="entry name" value="P-loop_NTPase"/>
</dbReference>
<evidence type="ECO:0000313" key="2">
    <source>
        <dbReference type="Proteomes" id="UP000053237"/>
    </source>
</evidence>
<dbReference type="SUPFAM" id="SSF52540">
    <property type="entry name" value="P-loop containing nucleoside triphosphate hydrolases"/>
    <property type="match status" value="1"/>
</dbReference>
<dbReference type="EMBL" id="CAIX01000030">
    <property type="protein sequence ID" value="CCI42178.1"/>
    <property type="molecule type" value="Genomic_DNA"/>
</dbReference>
<dbReference type="InParanoid" id="A0A024G682"/>
<proteinExistence type="predicted"/>
<dbReference type="InterPro" id="IPR026302">
    <property type="entry name" value="NEDD4-bd_p2"/>
</dbReference>
<dbReference type="Proteomes" id="UP000053237">
    <property type="component" value="Unassembled WGS sequence"/>
</dbReference>
<evidence type="ECO:0008006" key="3">
    <source>
        <dbReference type="Google" id="ProtNLM"/>
    </source>
</evidence>
<dbReference type="Pfam" id="PF13671">
    <property type="entry name" value="AAA_33"/>
    <property type="match status" value="1"/>
</dbReference>
<dbReference type="PANTHER" id="PTHR13308:SF40">
    <property type="entry name" value="NEDD4-BINDING PROTEIN 2-LIKE 1"/>
    <property type="match status" value="1"/>
</dbReference>
<dbReference type="AlphaFoldDB" id="A0A024G682"/>
<evidence type="ECO:0000313" key="1">
    <source>
        <dbReference type="EMBL" id="CCI42178.1"/>
    </source>
</evidence>
<sequence length="1080" mass="124383">MISTTELTVHVQFLESHNSYIWAVPALRITSDNVLQWNQVSRILEATFLKWKSQQFSCTIRAFECNKSQLDHPTGTFDSKWDEIAIDTIYKIVQQISLRLQSLELSSTSQLDWYFSSLTGSIDCMRILRRGNARIRSVRLYGKTSGGSTSSQTLLQEILLPHCEAQPQTKTLNISHQLLLDSIKDDRTRVLITEMIQVSNDDDTHHKPWIIILRGIPGSGKSTVARDLSRYLSQIHWKVSICSADLYFERRRGYRFDRNELHKAHKHCFGSFKRDILSSLDPENRDSQHVIVLDNTNVTRREYVKYIDTSRNFCCGRVRIVEVQCSDIGTAYAMAKRNSHGVPISRVLQMWMRWEEDTRSAIVRPVLSREEDCIMAFLTHRLGFEAWSGGPRCSLPNVLYVCLFLPQQERNKIIDTFPPKFRRVLAHHVTLFYNPTREYLRSVNFGSNHIIQAVNICSDVRAHVLKVELDPSSDLLLRQKYPHITYSLAPKVRPVYSGALLKMIDESVKKGIKTEACFLPIDMKLGIQLNVNGASISHVYRSFPWYFRCPTSSKACWSLGKTIQIKQVVVVYVDSPPMTFDLNLSVQDLVQRLICLQRLKHHIGSLCTSLRILCIRSSEQSDAKEIVFLDSIFAPLRPNQLKFHVCEQFISEGPVAEKVEAIITQLVCDVEHIEQINIVYCTFHRESIVLEDNFWLCSALATRFQHSLICYVPLCFSAALLDSMEPRVATCKMRVSSSIDTRHHYRLLDAMDLLDIGPSELIQTQIAQIAHHLAQAVDHAVPDNDIDYTICRVDTSLVALDALESVDMLIMIKTPTNVCLNVLRDKITDWLRIEGNFSHCLVIDPFIYVRLCATSHYVMQHFRLYLCYDEDPEFKGDDPMRKIEEEWKKRYEHCRSQLARVKSQLPQASELFVLLVAFIREVLNRRLGSHKLSTDEGKSSTSIESFVTIASEILVYEFLLQNVEMDNDALKLLRGLECICGFWKFLDRNWERLALLLREKLEMAIQHTSKEFFEVIGQASRCLSVKCDQDIRCIAFDVSQVAKRLFSMLYGRKEFEAERTLVNETDVKAVGEELSRFTLT</sequence>
<dbReference type="OrthoDB" id="3231855at2759"/>
<organism evidence="1 2">
    <name type="scientific">Albugo candida</name>
    <dbReference type="NCBI Taxonomy" id="65357"/>
    <lineage>
        <taxon>Eukaryota</taxon>
        <taxon>Sar</taxon>
        <taxon>Stramenopiles</taxon>
        <taxon>Oomycota</taxon>
        <taxon>Peronosporomycetes</taxon>
        <taxon>Albuginales</taxon>
        <taxon>Albuginaceae</taxon>
        <taxon>Albugo</taxon>
    </lineage>
</organism>
<keyword evidence="2" id="KW-1185">Reference proteome</keyword>
<dbReference type="STRING" id="65357.A0A024G682"/>
<accession>A0A024G682</accession>
<dbReference type="PANTHER" id="PTHR13308">
    <property type="entry name" value="NEDD4-BINDING PROTEIN 2-LIKE 1"/>
    <property type="match status" value="1"/>
</dbReference>
<protein>
    <recommendedName>
        <fullName evidence="3">tRNA ligase phosphodiesterase domain-containing protein</fullName>
    </recommendedName>
</protein>
<gene>
    <name evidence="1" type="ORF">BN9_029620</name>
</gene>
<name>A0A024G682_9STRA</name>
<dbReference type="Gene3D" id="3.40.50.300">
    <property type="entry name" value="P-loop containing nucleotide triphosphate hydrolases"/>
    <property type="match status" value="1"/>
</dbReference>